<dbReference type="InterPro" id="IPR050905">
    <property type="entry name" value="Plant_NBS-LRR"/>
</dbReference>
<reference evidence="9" key="1">
    <citation type="submission" date="2023-07" db="EMBL/GenBank/DDBJ databases">
        <title>draft genome sequence of fig (Ficus carica).</title>
        <authorList>
            <person name="Takahashi T."/>
            <person name="Nishimura K."/>
        </authorList>
    </citation>
    <scope>NUCLEOTIDE SEQUENCE</scope>
</reference>
<proteinExistence type="inferred from homology"/>
<dbReference type="Pfam" id="PF00931">
    <property type="entry name" value="NB-ARC"/>
    <property type="match status" value="1"/>
</dbReference>
<dbReference type="PANTHER" id="PTHR33463:SF198">
    <property type="entry name" value="RPP4C3"/>
    <property type="match status" value="1"/>
</dbReference>
<evidence type="ECO:0000259" key="7">
    <source>
        <dbReference type="SMART" id="SM00382"/>
    </source>
</evidence>
<feature type="coiled-coil region" evidence="6">
    <location>
        <begin position="30"/>
        <end position="64"/>
    </location>
</feature>
<feature type="domain" description="AAA+ ATPase" evidence="7">
    <location>
        <begin position="176"/>
        <end position="308"/>
    </location>
</feature>
<dbReference type="Pfam" id="PF23598">
    <property type="entry name" value="LRR_14"/>
    <property type="match status" value="1"/>
</dbReference>
<dbReference type="SMART" id="SM00382">
    <property type="entry name" value="AAA"/>
    <property type="match status" value="1"/>
</dbReference>
<dbReference type="EMBL" id="BTGU01003915">
    <property type="protein sequence ID" value="GMN20654.1"/>
    <property type="molecule type" value="Genomic_DNA"/>
</dbReference>
<dbReference type="InterPro" id="IPR027417">
    <property type="entry name" value="P-loop_NTPase"/>
</dbReference>
<comment type="similarity">
    <text evidence="1">Belongs to the disease resistance NB-LRR family.</text>
</comment>
<comment type="caution">
    <text evidence="9">The sequence shown here is derived from an EMBL/GenBank/DDBJ whole genome shotgun (WGS) entry which is preliminary data.</text>
</comment>
<dbReference type="GO" id="GO:0006952">
    <property type="term" value="P:defense response"/>
    <property type="evidence" value="ECO:0007669"/>
    <property type="project" value="UniProtKB-KW"/>
</dbReference>
<dbReference type="InterPro" id="IPR002182">
    <property type="entry name" value="NB-ARC"/>
</dbReference>
<dbReference type="EMBL" id="BTGU01003914">
    <property type="protein sequence ID" value="GMN20643.1"/>
    <property type="molecule type" value="Genomic_DNA"/>
</dbReference>
<keyword evidence="6" id="KW-0175">Coiled coil</keyword>
<dbReference type="AlphaFoldDB" id="A0AA87YQB7"/>
<evidence type="ECO:0000313" key="9">
    <source>
        <dbReference type="EMBL" id="GMN20654.1"/>
    </source>
</evidence>
<dbReference type="InterPro" id="IPR032675">
    <property type="entry name" value="LRR_dom_sf"/>
</dbReference>
<dbReference type="InterPro" id="IPR055414">
    <property type="entry name" value="LRR_R13L4/SHOC2-like"/>
</dbReference>
<dbReference type="PROSITE" id="PS51450">
    <property type="entry name" value="LRR"/>
    <property type="match status" value="1"/>
</dbReference>
<gene>
    <name evidence="8" type="ORF">TIFTF001_045360</name>
    <name evidence="9" type="ORF">TIFTF001_045361</name>
</gene>
<evidence type="ECO:0000256" key="2">
    <source>
        <dbReference type="ARBA" id="ARBA00022737"/>
    </source>
</evidence>
<evidence type="ECO:0000313" key="8">
    <source>
        <dbReference type="EMBL" id="GMN20643.1"/>
    </source>
</evidence>
<dbReference type="Gene3D" id="3.40.50.300">
    <property type="entry name" value="P-loop containing nucleotide triphosphate hydrolases"/>
    <property type="match status" value="1"/>
</dbReference>
<protein>
    <recommendedName>
        <fullName evidence="7">AAA+ ATPase domain-containing protein</fullName>
    </recommendedName>
</protein>
<evidence type="ECO:0000313" key="10">
    <source>
        <dbReference type="Proteomes" id="UP001187192"/>
    </source>
</evidence>
<dbReference type="PANTHER" id="PTHR33463">
    <property type="entry name" value="NB-ARC DOMAIN-CONTAINING PROTEIN-RELATED"/>
    <property type="match status" value="1"/>
</dbReference>
<evidence type="ECO:0000256" key="1">
    <source>
        <dbReference type="ARBA" id="ARBA00008894"/>
    </source>
</evidence>
<dbReference type="Gene3D" id="3.80.10.10">
    <property type="entry name" value="Ribonuclease Inhibitor"/>
    <property type="match status" value="1"/>
</dbReference>
<dbReference type="InterPro" id="IPR001611">
    <property type="entry name" value="Leu-rich_rpt"/>
</dbReference>
<keyword evidence="2" id="KW-0677">Repeat</keyword>
<dbReference type="Proteomes" id="UP001187192">
    <property type="component" value="Unassembled WGS sequence"/>
</dbReference>
<evidence type="ECO:0000256" key="3">
    <source>
        <dbReference type="ARBA" id="ARBA00022741"/>
    </source>
</evidence>
<keyword evidence="4" id="KW-0611">Plant defense</keyword>
<evidence type="ECO:0000256" key="5">
    <source>
        <dbReference type="ARBA" id="ARBA00022840"/>
    </source>
</evidence>
<keyword evidence="10" id="KW-1185">Reference proteome</keyword>
<keyword evidence="3" id="KW-0547">Nucleotide-binding</keyword>
<dbReference type="InterPro" id="IPR042197">
    <property type="entry name" value="Apaf_helical"/>
</dbReference>
<dbReference type="SUPFAM" id="SSF52540">
    <property type="entry name" value="P-loop containing nucleoside triphosphate hydrolases"/>
    <property type="match status" value="1"/>
</dbReference>
<dbReference type="InterPro" id="IPR003593">
    <property type="entry name" value="AAA+_ATPase"/>
</dbReference>
<organism evidence="9 10">
    <name type="scientific">Ficus carica</name>
    <name type="common">Common fig</name>
    <dbReference type="NCBI Taxonomy" id="3494"/>
    <lineage>
        <taxon>Eukaryota</taxon>
        <taxon>Viridiplantae</taxon>
        <taxon>Streptophyta</taxon>
        <taxon>Embryophyta</taxon>
        <taxon>Tracheophyta</taxon>
        <taxon>Spermatophyta</taxon>
        <taxon>Magnoliopsida</taxon>
        <taxon>eudicotyledons</taxon>
        <taxon>Gunneridae</taxon>
        <taxon>Pentapetalae</taxon>
        <taxon>rosids</taxon>
        <taxon>fabids</taxon>
        <taxon>Rosales</taxon>
        <taxon>Moraceae</taxon>
        <taxon>Ficeae</taxon>
        <taxon>Ficus</taxon>
    </lineage>
</organism>
<evidence type="ECO:0000256" key="6">
    <source>
        <dbReference type="SAM" id="Coils"/>
    </source>
</evidence>
<sequence>MEILIEIVSSVVGKIAECTVTPVVHQLGYFFHYERNIRNLRSQIQQLIHEKEKLQHLVIEATNRGDEIVQDVRDWLTNADELVKKSEIFFKEEGQANTRCSGYGTFPNMVLRRRLSRKAEKMAVAAGSEIREVQNIFQNKVTSYRGTLPSSAKIHETFESRISTLTKVMDALRDPTVNRIGVHGMAGVGKTTLAKAVEQQALEERLFDVVVMVPISQTPNFHDIQQIIADKLGLDLREKTVPTRAERLLDQLMKQDKKILVILDDVWKQLSLRDIGLISSGDDRKGFKMLLTSRFLNVCRQMDVDKSFEVGILIEGEALNLFKKVNGDTCQSQDVQDFVADIVKECAGLPLAITTIASALKGKRCSVWADVLRELRGSSSKDIDGMEIKVYASIRMSYDFLGSDEERSLLVFCSLHREDAEIQIHQLLRYGLGFGLFEGITTLEEAINKLFNWVDHLMSSSLLLNGRSPDFVKLHDVVRDVLISIAAKSKRMYLIKDAVKPEEYVSKFGDSVAISLLNSNFDQLPKRSVCEQLKLLFMFGSGISSQILDKVVFEKTSELRVLLLTSIHLGRLQSCFRALENLQTLCLNGCRLEDIASIGELKHLKVLDLARSEFEELPREIGQLTSLRLLDLSYCYQLRTIKPNVISSLTNLEELNLRESFTSWEVLDKVDGERSNASLVELSNLSQLSALYIRVEDASVVPKDKWLSDKLKRYEILIGEVTYWLSDEDETSRRLGVRLEHSWQLDEYKIQTLVKTSEELWLGGLVGLGDVVPGLDKDGFPHLKRLSFGYNDQIRYIVNLRDYMKNTSAFPFPKLESLRLWDLRNLEGVCQWHGNKNEAIDGVELEGKIEFPQLRRLKLEGLPKLKQFCPAPDDEFTKRTNSATNIADTNSIPLFNPKVCRLIFKFRKPQGM</sequence>
<dbReference type="FunFam" id="3.40.50.300:FF:001091">
    <property type="entry name" value="Probable disease resistance protein At1g61300"/>
    <property type="match status" value="1"/>
</dbReference>
<dbReference type="GO" id="GO:0043531">
    <property type="term" value="F:ADP binding"/>
    <property type="evidence" value="ECO:0007669"/>
    <property type="project" value="InterPro"/>
</dbReference>
<dbReference type="GO" id="GO:0005524">
    <property type="term" value="F:ATP binding"/>
    <property type="evidence" value="ECO:0007669"/>
    <property type="project" value="UniProtKB-KW"/>
</dbReference>
<dbReference type="PRINTS" id="PR00364">
    <property type="entry name" value="DISEASERSIST"/>
</dbReference>
<keyword evidence="5" id="KW-0067">ATP-binding</keyword>
<name>A0AA87YQB7_FICCA</name>
<dbReference type="Gene3D" id="1.10.8.430">
    <property type="entry name" value="Helical domain of apoptotic protease-activating factors"/>
    <property type="match status" value="1"/>
</dbReference>
<accession>A0AA87YQB7</accession>
<dbReference type="SUPFAM" id="SSF52058">
    <property type="entry name" value="L domain-like"/>
    <property type="match status" value="1"/>
</dbReference>
<evidence type="ECO:0000256" key="4">
    <source>
        <dbReference type="ARBA" id="ARBA00022821"/>
    </source>
</evidence>